<keyword evidence="1" id="KW-0812">Transmembrane</keyword>
<organism evidence="2 3">
    <name type="scientific">Granulicella sibirica</name>
    <dbReference type="NCBI Taxonomy" id="2479048"/>
    <lineage>
        <taxon>Bacteria</taxon>
        <taxon>Pseudomonadati</taxon>
        <taxon>Acidobacteriota</taxon>
        <taxon>Terriglobia</taxon>
        <taxon>Terriglobales</taxon>
        <taxon>Acidobacteriaceae</taxon>
        <taxon>Granulicella</taxon>
    </lineage>
</organism>
<accession>A0A4V1L5Z9</accession>
<keyword evidence="1" id="KW-0472">Membrane</keyword>
<keyword evidence="1" id="KW-1133">Transmembrane helix</keyword>
<dbReference type="EMBL" id="RDSM01000001">
    <property type="protein sequence ID" value="RXH57524.1"/>
    <property type="molecule type" value="Genomic_DNA"/>
</dbReference>
<gene>
    <name evidence="2" type="ORF">GRAN_0834</name>
</gene>
<evidence type="ECO:0000256" key="1">
    <source>
        <dbReference type="SAM" id="Phobius"/>
    </source>
</evidence>
<dbReference type="AlphaFoldDB" id="A0A4V1L5Z9"/>
<dbReference type="Proteomes" id="UP000289437">
    <property type="component" value="Unassembled WGS sequence"/>
</dbReference>
<evidence type="ECO:0000313" key="2">
    <source>
        <dbReference type="EMBL" id="RXH57524.1"/>
    </source>
</evidence>
<comment type="caution">
    <text evidence="2">The sequence shown here is derived from an EMBL/GenBank/DDBJ whole genome shotgun (WGS) entry which is preliminary data.</text>
</comment>
<reference evidence="3" key="2">
    <citation type="submission" date="2019-02" db="EMBL/GenBank/DDBJ databases">
        <title>Granulicella sibirica sp. nov., a psychrotolerant acidobacterium isolated from an organic soil layer in forested tundra, West Siberia.</title>
        <authorList>
            <person name="Oshkin I.Y."/>
            <person name="Kulichevskaya I.S."/>
            <person name="Rijpstra W.I.C."/>
            <person name="Sinninghe Damste J.S."/>
            <person name="Rakitin A.L."/>
            <person name="Ravin N.V."/>
            <person name="Dedysh S.N."/>
        </authorList>
    </citation>
    <scope>NUCLEOTIDE SEQUENCE [LARGE SCALE GENOMIC DNA]</scope>
    <source>
        <strain evidence="3">AF10</strain>
    </source>
</reference>
<proteinExistence type="predicted"/>
<protein>
    <submittedName>
        <fullName evidence="2">Uncharacterized protein</fullName>
    </submittedName>
</protein>
<evidence type="ECO:0000313" key="3">
    <source>
        <dbReference type="Proteomes" id="UP000289437"/>
    </source>
</evidence>
<keyword evidence="3" id="KW-1185">Reference proteome</keyword>
<name>A0A4V1L5Z9_9BACT</name>
<sequence length="75" mass="8788">MDKRGKDYAARFDGWWFVERAEHNRLVTASNMKGSLERKPRSWRWPWIVLAVVLALGIGFVVWVFVLAHTFKNGI</sequence>
<feature type="transmembrane region" description="Helical" evidence="1">
    <location>
        <begin position="45"/>
        <end position="68"/>
    </location>
</feature>
<reference evidence="2 3" key="1">
    <citation type="submission" date="2018-11" db="EMBL/GenBank/DDBJ databases">
        <authorList>
            <person name="Mardanov A.V."/>
            <person name="Ravin N.V."/>
            <person name="Dedysh S.N."/>
        </authorList>
    </citation>
    <scope>NUCLEOTIDE SEQUENCE [LARGE SCALE GENOMIC DNA]</scope>
    <source>
        <strain evidence="2 3">AF10</strain>
    </source>
</reference>